<evidence type="ECO:0000313" key="2">
    <source>
        <dbReference type="Proteomes" id="UP001565369"/>
    </source>
</evidence>
<gene>
    <name evidence="1" type="ORF">ABIG07_008131</name>
</gene>
<comment type="caution">
    <text evidence="1">The sequence shown here is derived from an EMBL/GenBank/DDBJ whole genome shotgun (WGS) entry which is preliminary data.</text>
</comment>
<evidence type="ECO:0000313" key="1">
    <source>
        <dbReference type="EMBL" id="MEY9459183.1"/>
    </source>
</evidence>
<reference evidence="1 2" key="1">
    <citation type="submission" date="2024-07" db="EMBL/GenBank/DDBJ databases">
        <title>Genomic Encyclopedia of Type Strains, Phase V (KMG-V): Genome sequencing to study the core and pangenomes of soil and plant-associated prokaryotes.</title>
        <authorList>
            <person name="Whitman W."/>
        </authorList>
    </citation>
    <scope>NUCLEOTIDE SEQUENCE [LARGE SCALE GENOMIC DNA]</scope>
    <source>
        <strain evidence="1 2">USDA 152</strain>
    </source>
</reference>
<dbReference type="EMBL" id="JBGBZJ010000003">
    <property type="protein sequence ID" value="MEY9459183.1"/>
    <property type="molecule type" value="Genomic_DNA"/>
</dbReference>
<name>A0ABV4G7X5_9BRAD</name>
<dbReference type="Proteomes" id="UP001565369">
    <property type="component" value="Unassembled WGS sequence"/>
</dbReference>
<keyword evidence="2" id="KW-1185">Reference proteome</keyword>
<organism evidence="1 2">
    <name type="scientific">Bradyrhizobium ottawaense</name>
    <dbReference type="NCBI Taxonomy" id="931866"/>
    <lineage>
        <taxon>Bacteria</taxon>
        <taxon>Pseudomonadati</taxon>
        <taxon>Pseudomonadota</taxon>
        <taxon>Alphaproteobacteria</taxon>
        <taxon>Hyphomicrobiales</taxon>
        <taxon>Nitrobacteraceae</taxon>
        <taxon>Bradyrhizobium</taxon>
    </lineage>
</organism>
<sequence>MGLRSPGLLIGHVQPELWLQPDQQAPSHVWPLQRQHLTATTLLERHLAQPSRGIAPS</sequence>
<proteinExistence type="predicted"/>
<protein>
    <submittedName>
        <fullName evidence="1">Uncharacterized protein</fullName>
    </submittedName>
</protein>
<accession>A0ABV4G7X5</accession>